<dbReference type="InterPro" id="IPR003423">
    <property type="entry name" value="OMP_efflux"/>
</dbReference>
<dbReference type="GO" id="GO:0015288">
    <property type="term" value="F:porin activity"/>
    <property type="evidence" value="ECO:0007669"/>
    <property type="project" value="TreeGrafter"/>
</dbReference>
<keyword evidence="7" id="KW-0175">Coiled coil</keyword>
<evidence type="ECO:0000313" key="8">
    <source>
        <dbReference type="EMBL" id="MPM22360.1"/>
    </source>
</evidence>
<keyword evidence="3" id="KW-1134">Transmembrane beta strand</keyword>
<evidence type="ECO:0000256" key="6">
    <source>
        <dbReference type="ARBA" id="ARBA00023237"/>
    </source>
</evidence>
<sequence length="502" mass="56455">MKKMNSEKILLICFLTVFSLLAVPISAQQVLTLEECRKMALEQNKKIRMAKEDAQMACLTKKAAATKYLPSISLNGGYLRTNKTLKPLGNDLFLPVVPFNAIDPQTGEFNPASLQDPATALNTLVINPQTGQPLLDASGNPVFKNYALLPSDKLVFGNKNSYYTRLSVNQPLFTGFKITEANKIAQHAENIAKENVVLTQAEVLVKTDEAYWRTISLQEKVRLANSYEILLNQLVADLENMYTEGIITRNDLLKAQVSQNEAKLKVMKAENGLALSKMALAQIIGTEDEDITLSEKAIDKDLSVAYSTIPSENPIDKRAEIIMLKEKLAITESGKNIERAKFMPDILLTGGYGWMNPNPYNGLKKEFGGDWSIGVVVSMPIFTWGERKHNLNTAHIKKRKVQLELDEAREMIDLQIRQNRYKYNESIRKAELTQLSKAQAEENMKIAKENLLEGRTRLTELLEAQVQWENASSEYIDALIEIKTTRSELEKSTGEIYKYVGN</sequence>
<reference evidence="8" key="1">
    <citation type="submission" date="2019-08" db="EMBL/GenBank/DDBJ databases">
        <authorList>
            <person name="Kucharzyk K."/>
            <person name="Murdoch R.W."/>
            <person name="Higgins S."/>
            <person name="Loffler F."/>
        </authorList>
    </citation>
    <scope>NUCLEOTIDE SEQUENCE</scope>
</reference>
<accession>A0A644Y1G5</accession>
<dbReference type="Gene3D" id="1.20.1600.10">
    <property type="entry name" value="Outer membrane efflux proteins (OEP)"/>
    <property type="match status" value="1"/>
</dbReference>
<dbReference type="GO" id="GO:0009279">
    <property type="term" value="C:cell outer membrane"/>
    <property type="evidence" value="ECO:0007669"/>
    <property type="project" value="UniProtKB-SubCell"/>
</dbReference>
<dbReference type="PANTHER" id="PTHR30026">
    <property type="entry name" value="OUTER MEMBRANE PROTEIN TOLC"/>
    <property type="match status" value="1"/>
</dbReference>
<comment type="subcellular location">
    <subcellularLocation>
        <location evidence="1">Cell outer membrane</location>
    </subcellularLocation>
</comment>
<dbReference type="InterPro" id="IPR051906">
    <property type="entry name" value="TolC-like"/>
</dbReference>
<protein>
    <recommendedName>
        <fullName evidence="9">Outer membrane protein TolC</fullName>
    </recommendedName>
</protein>
<dbReference type="EMBL" id="VSSQ01003793">
    <property type="protein sequence ID" value="MPM22360.1"/>
    <property type="molecule type" value="Genomic_DNA"/>
</dbReference>
<dbReference type="AlphaFoldDB" id="A0A644Y1G5"/>
<dbReference type="SUPFAM" id="SSF56954">
    <property type="entry name" value="Outer membrane efflux proteins (OEP)"/>
    <property type="match status" value="1"/>
</dbReference>
<evidence type="ECO:0008006" key="9">
    <source>
        <dbReference type="Google" id="ProtNLM"/>
    </source>
</evidence>
<name>A0A644Y1G5_9ZZZZ</name>
<dbReference type="PANTHER" id="PTHR30026:SF20">
    <property type="entry name" value="OUTER MEMBRANE PROTEIN TOLC"/>
    <property type="match status" value="1"/>
</dbReference>
<keyword evidence="2" id="KW-0813">Transport</keyword>
<gene>
    <name evidence="8" type="ORF">SDC9_68812</name>
</gene>
<proteinExistence type="predicted"/>
<keyword evidence="6" id="KW-0998">Cell outer membrane</keyword>
<evidence type="ECO:0000256" key="7">
    <source>
        <dbReference type="SAM" id="Coils"/>
    </source>
</evidence>
<keyword evidence="4" id="KW-0812">Transmembrane</keyword>
<evidence type="ECO:0000256" key="5">
    <source>
        <dbReference type="ARBA" id="ARBA00023136"/>
    </source>
</evidence>
<feature type="coiled-coil region" evidence="7">
    <location>
        <begin position="391"/>
        <end position="457"/>
    </location>
</feature>
<evidence type="ECO:0000256" key="3">
    <source>
        <dbReference type="ARBA" id="ARBA00022452"/>
    </source>
</evidence>
<comment type="caution">
    <text evidence="8">The sequence shown here is derived from an EMBL/GenBank/DDBJ whole genome shotgun (WGS) entry which is preliminary data.</text>
</comment>
<dbReference type="GO" id="GO:1990281">
    <property type="term" value="C:efflux pump complex"/>
    <property type="evidence" value="ECO:0007669"/>
    <property type="project" value="TreeGrafter"/>
</dbReference>
<evidence type="ECO:0000256" key="4">
    <source>
        <dbReference type="ARBA" id="ARBA00022692"/>
    </source>
</evidence>
<dbReference type="Pfam" id="PF02321">
    <property type="entry name" value="OEP"/>
    <property type="match status" value="2"/>
</dbReference>
<dbReference type="GO" id="GO:0015562">
    <property type="term" value="F:efflux transmembrane transporter activity"/>
    <property type="evidence" value="ECO:0007669"/>
    <property type="project" value="InterPro"/>
</dbReference>
<evidence type="ECO:0000256" key="2">
    <source>
        <dbReference type="ARBA" id="ARBA00022448"/>
    </source>
</evidence>
<keyword evidence="5" id="KW-0472">Membrane</keyword>
<organism evidence="8">
    <name type="scientific">bioreactor metagenome</name>
    <dbReference type="NCBI Taxonomy" id="1076179"/>
    <lineage>
        <taxon>unclassified sequences</taxon>
        <taxon>metagenomes</taxon>
        <taxon>ecological metagenomes</taxon>
    </lineage>
</organism>
<evidence type="ECO:0000256" key="1">
    <source>
        <dbReference type="ARBA" id="ARBA00004442"/>
    </source>
</evidence>